<evidence type="ECO:0000256" key="13">
    <source>
        <dbReference type="ARBA" id="ARBA00031533"/>
    </source>
</evidence>
<evidence type="ECO:0000313" key="18">
    <source>
        <dbReference type="EMBL" id="SMG14629.1"/>
    </source>
</evidence>
<evidence type="ECO:0000256" key="15">
    <source>
        <dbReference type="PIRSR" id="PIRSR634015-3"/>
    </source>
</evidence>
<dbReference type="InterPro" id="IPR045357">
    <property type="entry name" value="Aminopeptidase_N-like_N"/>
</dbReference>
<dbReference type="GO" id="GO:0005737">
    <property type="term" value="C:cytoplasm"/>
    <property type="evidence" value="ECO:0007669"/>
    <property type="project" value="UniProtKB-SubCell"/>
</dbReference>
<dbReference type="EMBL" id="FXAR01000002">
    <property type="protein sequence ID" value="SMG14629.1"/>
    <property type="molecule type" value="Genomic_DNA"/>
</dbReference>
<organism evidence="18 19">
    <name type="scientific">Corynebacterium pollutisoli</name>
    <dbReference type="NCBI Taxonomy" id="1610489"/>
    <lineage>
        <taxon>Bacteria</taxon>
        <taxon>Bacillati</taxon>
        <taxon>Actinomycetota</taxon>
        <taxon>Actinomycetes</taxon>
        <taxon>Mycobacteriales</taxon>
        <taxon>Corynebacteriaceae</taxon>
        <taxon>Corynebacterium</taxon>
    </lineage>
</organism>
<reference evidence="19" key="1">
    <citation type="submission" date="2017-04" db="EMBL/GenBank/DDBJ databases">
        <authorList>
            <person name="Varghese N."/>
            <person name="Submissions S."/>
        </authorList>
    </citation>
    <scope>NUCLEOTIDE SEQUENCE [LARGE SCALE GENOMIC DNA]</scope>
    <source>
        <strain evidence="19">VDS</strain>
    </source>
</reference>
<evidence type="ECO:0000259" key="16">
    <source>
        <dbReference type="Pfam" id="PF01433"/>
    </source>
</evidence>
<dbReference type="GO" id="GO:0006508">
    <property type="term" value="P:proteolysis"/>
    <property type="evidence" value="ECO:0007669"/>
    <property type="project" value="UniProtKB-KW"/>
</dbReference>
<feature type="domain" description="Peptidase M1 membrane alanine aminopeptidase" evidence="16">
    <location>
        <begin position="248"/>
        <end position="446"/>
    </location>
</feature>
<keyword evidence="7" id="KW-0645">Protease</keyword>
<feature type="binding site" evidence="15">
    <location>
        <position position="309"/>
    </location>
    <ligand>
        <name>Zn(2+)</name>
        <dbReference type="ChEBI" id="CHEBI:29105"/>
        <note>catalytic</note>
    </ligand>
</feature>
<dbReference type="EC" id="3.4.11.2" evidence="4"/>
<evidence type="ECO:0000256" key="8">
    <source>
        <dbReference type="ARBA" id="ARBA00022723"/>
    </source>
</evidence>
<evidence type="ECO:0000256" key="4">
    <source>
        <dbReference type="ARBA" id="ARBA00012564"/>
    </source>
</evidence>
<evidence type="ECO:0000256" key="3">
    <source>
        <dbReference type="ARBA" id="ARBA00010136"/>
    </source>
</evidence>
<dbReference type="InterPro" id="IPR027268">
    <property type="entry name" value="Peptidase_M4/M1_CTD_sf"/>
</dbReference>
<name>A0A1X7IIC5_9CORY</name>
<keyword evidence="11" id="KW-0482">Metalloprotease</keyword>
<gene>
    <name evidence="18" type="ORF">SAMN06295981_0680</name>
</gene>
<evidence type="ECO:0000256" key="14">
    <source>
        <dbReference type="PIRSR" id="PIRSR634015-1"/>
    </source>
</evidence>
<evidence type="ECO:0000256" key="2">
    <source>
        <dbReference type="ARBA" id="ARBA00004496"/>
    </source>
</evidence>
<dbReference type="OrthoDB" id="100605at2"/>
<dbReference type="PRINTS" id="PR00756">
    <property type="entry name" value="ALADIPTASE"/>
</dbReference>
<comment type="cofactor">
    <cofactor evidence="15">
        <name>Zn(2+)</name>
        <dbReference type="ChEBI" id="CHEBI:29105"/>
    </cofactor>
    <text evidence="15">Binds 1 zinc ion per subunit.</text>
</comment>
<evidence type="ECO:0000259" key="17">
    <source>
        <dbReference type="Pfam" id="PF17900"/>
    </source>
</evidence>
<dbReference type="PANTHER" id="PTHR45726:SF3">
    <property type="entry name" value="LEUKOTRIENE A-4 HYDROLASE"/>
    <property type="match status" value="1"/>
</dbReference>
<comment type="similarity">
    <text evidence="3">Belongs to the peptidase M1 family.</text>
</comment>
<dbReference type="GO" id="GO:0016285">
    <property type="term" value="F:alanyl aminopeptidase activity"/>
    <property type="evidence" value="ECO:0007669"/>
    <property type="project" value="UniProtKB-EC"/>
</dbReference>
<evidence type="ECO:0000313" key="19">
    <source>
        <dbReference type="Proteomes" id="UP000193309"/>
    </source>
</evidence>
<dbReference type="InterPro" id="IPR034015">
    <property type="entry name" value="M1_LTA4H"/>
</dbReference>
<keyword evidence="9" id="KW-0378">Hydrolase</keyword>
<feature type="active site" description="Proton acceptor" evidence="14">
    <location>
        <position position="306"/>
    </location>
</feature>
<evidence type="ECO:0000256" key="9">
    <source>
        <dbReference type="ARBA" id="ARBA00022801"/>
    </source>
</evidence>
<evidence type="ECO:0000256" key="7">
    <source>
        <dbReference type="ARBA" id="ARBA00022670"/>
    </source>
</evidence>
<dbReference type="Pfam" id="PF01433">
    <property type="entry name" value="Peptidase_M1"/>
    <property type="match status" value="1"/>
</dbReference>
<evidence type="ECO:0000256" key="5">
    <source>
        <dbReference type="ARBA" id="ARBA00015611"/>
    </source>
</evidence>
<dbReference type="GO" id="GO:0008270">
    <property type="term" value="F:zinc ion binding"/>
    <property type="evidence" value="ECO:0007669"/>
    <property type="project" value="InterPro"/>
</dbReference>
<dbReference type="AlphaFoldDB" id="A0A1X7IIC5"/>
<keyword evidence="6" id="KW-0963">Cytoplasm</keyword>
<dbReference type="Proteomes" id="UP000193309">
    <property type="component" value="Unassembled WGS sequence"/>
</dbReference>
<dbReference type="Gene3D" id="2.60.40.1730">
    <property type="entry name" value="tricorn interacting facor f3 domain"/>
    <property type="match status" value="1"/>
</dbReference>
<protein>
    <recommendedName>
        <fullName evidence="5">Aminopeptidase N</fullName>
        <ecNumber evidence="4">3.4.11.2</ecNumber>
    </recommendedName>
    <alternativeName>
        <fullName evidence="12">Alanine aminopeptidase</fullName>
    </alternativeName>
    <alternativeName>
        <fullName evidence="13">Lysyl aminopeptidase</fullName>
    </alternativeName>
</protein>
<accession>A0A1X7IIC5</accession>
<dbReference type="CDD" id="cd09603">
    <property type="entry name" value="M1_APN_like"/>
    <property type="match status" value="1"/>
</dbReference>
<dbReference type="Gene3D" id="1.10.390.10">
    <property type="entry name" value="Neutral Protease Domain 2"/>
    <property type="match status" value="1"/>
</dbReference>
<dbReference type="GO" id="GO:0008237">
    <property type="term" value="F:metallopeptidase activity"/>
    <property type="evidence" value="ECO:0007669"/>
    <property type="project" value="UniProtKB-KW"/>
</dbReference>
<feature type="active site" description="Proton donor" evidence="14">
    <location>
        <position position="381"/>
    </location>
</feature>
<dbReference type="STRING" id="1610489.SAMN06295981_0680"/>
<feature type="binding site" evidence="15">
    <location>
        <position position="305"/>
    </location>
    <ligand>
        <name>Zn(2+)</name>
        <dbReference type="ChEBI" id="CHEBI:29105"/>
        <note>catalytic</note>
    </ligand>
</feature>
<dbReference type="SUPFAM" id="SSF55486">
    <property type="entry name" value="Metalloproteases ('zincins'), catalytic domain"/>
    <property type="match status" value="1"/>
</dbReference>
<sequence>MTRNRLRSTPVPGVRDAYTGIDFNLGFHVRAYHLDLSYRVGPNRLDGTATLRLDNWEPLTAMTLDLAPSLRVQRITAQGSAGVEVRVSRFRQSGGKLRITFAQEIPVDSEFTLVIRYAGTPRPIRTPWGTLGWEELENGALVASQPNGAPSWFPCDDTPDEKALYEIIVTTDNPYVVAVNGTLLSKKTAGSRTTWRYQVGNPMATYLATVQIGDYVPLLLSEEGAAVPVRAWVPPALRDSAREEFADQARMLELYTGLFGPYPFNSYSVVVTEDDLEIPLEAQGLSIFGANHIRGDHAWERLIAHELSHQWFGNSLGLAQWNDIWLNEGFACYAEWLWFEHSTGRHAADSAREHYAEIAAQPQTILLADPGPRDMFDDRVYKRGALTVHALRVLLGDDAFFRMVRRYVATGRHSVVEPIDLKREVLAEARAVGVPEDEVKNLWRAWLHQLELPPFPEPRR</sequence>
<keyword evidence="10 15" id="KW-0862">Zinc</keyword>
<dbReference type="InterPro" id="IPR001930">
    <property type="entry name" value="Peptidase_M1"/>
</dbReference>
<dbReference type="InterPro" id="IPR014782">
    <property type="entry name" value="Peptidase_M1_dom"/>
</dbReference>
<evidence type="ECO:0000256" key="6">
    <source>
        <dbReference type="ARBA" id="ARBA00022490"/>
    </source>
</evidence>
<dbReference type="RefSeq" id="WP_085548856.1">
    <property type="nucleotide sequence ID" value="NZ_FXAR01000002.1"/>
</dbReference>
<keyword evidence="19" id="KW-1185">Reference proteome</keyword>
<keyword evidence="8 15" id="KW-0479">Metal-binding</keyword>
<dbReference type="PANTHER" id="PTHR45726">
    <property type="entry name" value="LEUKOTRIENE A-4 HYDROLASE"/>
    <property type="match status" value="1"/>
</dbReference>
<dbReference type="SUPFAM" id="SSF63737">
    <property type="entry name" value="Leukotriene A4 hydrolase N-terminal domain"/>
    <property type="match status" value="1"/>
</dbReference>
<dbReference type="InterPro" id="IPR042097">
    <property type="entry name" value="Aminopeptidase_N-like_N_sf"/>
</dbReference>
<dbReference type="Pfam" id="PF17900">
    <property type="entry name" value="Peptidase_M1_N"/>
    <property type="match status" value="1"/>
</dbReference>
<evidence type="ECO:0000256" key="12">
    <source>
        <dbReference type="ARBA" id="ARBA00029811"/>
    </source>
</evidence>
<proteinExistence type="inferred from homology"/>
<comment type="subcellular location">
    <subcellularLocation>
        <location evidence="2">Cytoplasm</location>
    </subcellularLocation>
</comment>
<evidence type="ECO:0000256" key="10">
    <source>
        <dbReference type="ARBA" id="ARBA00022833"/>
    </source>
</evidence>
<comment type="catalytic activity">
    <reaction evidence="1">
        <text>Release of an N-terminal amino acid, Xaa-|-Yaa- from a peptide, amide or arylamide. Xaa is preferably Ala, but may be most amino acids including Pro (slow action). When a terminal hydrophobic residue is followed by a prolyl residue, the two may be released as an intact Xaa-Pro dipeptide.</text>
        <dbReference type="EC" id="3.4.11.2"/>
    </reaction>
</comment>
<feature type="binding site" evidence="15">
    <location>
        <position position="328"/>
    </location>
    <ligand>
        <name>Zn(2+)</name>
        <dbReference type="ChEBI" id="CHEBI:29105"/>
        <note>catalytic</note>
    </ligand>
</feature>
<feature type="domain" description="Aminopeptidase N-like N-terminal" evidence="17">
    <location>
        <begin position="31"/>
        <end position="207"/>
    </location>
</feature>
<evidence type="ECO:0000256" key="1">
    <source>
        <dbReference type="ARBA" id="ARBA00000098"/>
    </source>
</evidence>
<evidence type="ECO:0000256" key="11">
    <source>
        <dbReference type="ARBA" id="ARBA00023049"/>
    </source>
</evidence>